<evidence type="ECO:0000313" key="2">
    <source>
        <dbReference type="Proteomes" id="UP000438120"/>
    </source>
</evidence>
<sequence length="170" mass="19938">MFPRVMGQFLPERDKTGFEIAKDDCIKGAVVFFDGVGRFFAKCFPKSSQLWRFFRADLVNFIVFNRFAFLKQNRQVIRIVLQELLTKPDFVGEIVRAFQARLAESPRLVESNLGILLEKHPEYQPMDLLRIIAGPLVAYFMQRFVFFPDREFAEERDLKLIAKQILLILN</sequence>
<evidence type="ECO:0000313" key="1">
    <source>
        <dbReference type="EMBL" id="MST86949.1"/>
    </source>
</evidence>
<gene>
    <name evidence="1" type="ORF">FYJ62_04695</name>
</gene>
<accession>A0A6A8MDU1</accession>
<comment type="caution">
    <text evidence="1">The sequence shown here is derived from an EMBL/GenBank/DDBJ whole genome shotgun (WGS) entry which is preliminary data.</text>
</comment>
<evidence type="ECO:0008006" key="3">
    <source>
        <dbReference type="Google" id="ProtNLM"/>
    </source>
</evidence>
<keyword evidence="2" id="KW-1185">Reference proteome</keyword>
<dbReference type="RefSeq" id="WP_154548222.1">
    <property type="nucleotide sequence ID" value="NZ_VUMX01000009.1"/>
</dbReference>
<dbReference type="AlphaFoldDB" id="A0A6A8MDU1"/>
<dbReference type="OrthoDB" id="9780824at2"/>
<reference evidence="1 2" key="1">
    <citation type="submission" date="2019-08" db="EMBL/GenBank/DDBJ databases">
        <title>In-depth cultivation of the pig gut microbiome towards novel bacterial diversity and tailored functional studies.</title>
        <authorList>
            <person name="Wylensek D."/>
            <person name="Hitch T.C.A."/>
            <person name="Clavel T."/>
        </authorList>
    </citation>
    <scope>NUCLEOTIDE SEQUENCE [LARGE SCALE GENOMIC DNA]</scope>
    <source>
        <strain evidence="1 2">Bifido-178-WT-2B</strain>
    </source>
</reference>
<proteinExistence type="predicted"/>
<dbReference type="Proteomes" id="UP000438120">
    <property type="component" value="Unassembled WGS sequence"/>
</dbReference>
<organism evidence="1 2">
    <name type="scientific">Lactobacillus porci</name>
    <dbReference type="NCBI Taxonomy" id="2012477"/>
    <lineage>
        <taxon>Bacteria</taxon>
        <taxon>Bacillati</taxon>
        <taxon>Bacillota</taxon>
        <taxon>Bacilli</taxon>
        <taxon>Lactobacillales</taxon>
        <taxon>Lactobacillaceae</taxon>
        <taxon>Lactobacillus</taxon>
    </lineage>
</organism>
<protein>
    <recommendedName>
        <fullName evidence="3">TetR/AcrR family transcriptional regulator</fullName>
    </recommendedName>
</protein>
<dbReference type="EMBL" id="VUMX01000009">
    <property type="protein sequence ID" value="MST86949.1"/>
    <property type="molecule type" value="Genomic_DNA"/>
</dbReference>
<name>A0A6A8MDU1_9LACO</name>